<evidence type="ECO:0000256" key="2">
    <source>
        <dbReference type="ARBA" id="ARBA00022729"/>
    </source>
</evidence>
<keyword evidence="3" id="KW-0378">Hydrolase</keyword>
<dbReference type="AlphaFoldDB" id="A0A645EP66"/>
<dbReference type="InterPro" id="IPR006104">
    <property type="entry name" value="Glyco_hydro_2_N"/>
</dbReference>
<comment type="similarity">
    <text evidence="1">Belongs to the glycosyl hydrolase 2 family.</text>
</comment>
<accession>A0A645EP66</accession>
<evidence type="ECO:0000256" key="3">
    <source>
        <dbReference type="ARBA" id="ARBA00022801"/>
    </source>
</evidence>
<feature type="domain" description="Glycosyl hydrolases family 2 sugar binding" evidence="4">
    <location>
        <begin position="13"/>
        <end position="106"/>
    </location>
</feature>
<dbReference type="PANTHER" id="PTHR43817:SF1">
    <property type="entry name" value="HYDROLASE, FAMILY 43, PUTATIVE (AFU_ORTHOLOGUE AFUA_3G01660)-RELATED"/>
    <property type="match status" value="1"/>
</dbReference>
<dbReference type="GO" id="GO:0004553">
    <property type="term" value="F:hydrolase activity, hydrolyzing O-glycosyl compounds"/>
    <property type="evidence" value="ECO:0007669"/>
    <property type="project" value="InterPro"/>
</dbReference>
<sequence>MFWSDLPDELSKYYSGSAEYSSTFNLNEDNIKGKSICLDLGNVQDIASVSINQKNAGVCWIAPFTVDITPYIKEGNNKIVITVTNSWVNRLIGDSYLSKEERFTQTNIQKFERDNKETFFRKSGLGGTVKLILTKNIALTK</sequence>
<keyword evidence="2" id="KW-0732">Signal</keyword>
<evidence type="ECO:0000259" key="4">
    <source>
        <dbReference type="Pfam" id="PF02837"/>
    </source>
</evidence>
<protein>
    <recommendedName>
        <fullName evidence="4">Glycosyl hydrolases family 2 sugar binding domain-containing protein</fullName>
    </recommendedName>
</protein>
<dbReference type="NCBIfam" id="NF045579">
    <property type="entry name" value="rhamnoside_JR"/>
    <property type="match status" value="1"/>
</dbReference>
<dbReference type="SUPFAM" id="SSF49785">
    <property type="entry name" value="Galactose-binding domain-like"/>
    <property type="match status" value="1"/>
</dbReference>
<dbReference type="Gene3D" id="2.60.120.260">
    <property type="entry name" value="Galactose-binding domain-like"/>
    <property type="match status" value="1"/>
</dbReference>
<organism evidence="5">
    <name type="scientific">bioreactor metagenome</name>
    <dbReference type="NCBI Taxonomy" id="1076179"/>
    <lineage>
        <taxon>unclassified sequences</taxon>
        <taxon>metagenomes</taxon>
        <taxon>ecological metagenomes</taxon>
    </lineage>
</organism>
<evidence type="ECO:0000256" key="1">
    <source>
        <dbReference type="ARBA" id="ARBA00007401"/>
    </source>
</evidence>
<reference evidence="5" key="1">
    <citation type="submission" date="2019-08" db="EMBL/GenBank/DDBJ databases">
        <authorList>
            <person name="Kucharzyk K."/>
            <person name="Murdoch R.W."/>
            <person name="Higgins S."/>
            <person name="Loffler F."/>
        </authorList>
    </citation>
    <scope>NUCLEOTIDE SEQUENCE</scope>
</reference>
<proteinExistence type="inferred from homology"/>
<name>A0A645EP66_9ZZZZ</name>
<dbReference type="PANTHER" id="PTHR43817">
    <property type="entry name" value="GLYCOSYL HYDROLASE"/>
    <property type="match status" value="1"/>
</dbReference>
<dbReference type="InterPro" id="IPR008979">
    <property type="entry name" value="Galactose-bd-like_sf"/>
</dbReference>
<dbReference type="Pfam" id="PF02837">
    <property type="entry name" value="Glyco_hydro_2_N"/>
    <property type="match status" value="1"/>
</dbReference>
<evidence type="ECO:0000313" key="5">
    <source>
        <dbReference type="EMBL" id="MPN03801.1"/>
    </source>
</evidence>
<gene>
    <name evidence="5" type="ORF">SDC9_151035</name>
</gene>
<comment type="caution">
    <text evidence="5">The sequence shown here is derived from an EMBL/GenBank/DDBJ whole genome shotgun (WGS) entry which is preliminary data.</text>
</comment>
<dbReference type="EMBL" id="VSSQ01049719">
    <property type="protein sequence ID" value="MPN03801.1"/>
    <property type="molecule type" value="Genomic_DNA"/>
</dbReference>
<dbReference type="GO" id="GO:0005975">
    <property type="term" value="P:carbohydrate metabolic process"/>
    <property type="evidence" value="ECO:0007669"/>
    <property type="project" value="InterPro"/>
</dbReference>